<feature type="transmembrane region" description="Helical" evidence="1">
    <location>
        <begin position="99"/>
        <end position="122"/>
    </location>
</feature>
<name>A0A1E5NC64_9SPIR</name>
<evidence type="ECO:0000256" key="1">
    <source>
        <dbReference type="SAM" id="Phobius"/>
    </source>
</evidence>
<dbReference type="Proteomes" id="UP000095247">
    <property type="component" value="Unassembled WGS sequence"/>
</dbReference>
<dbReference type="AlphaFoldDB" id="A0A1E5NC64"/>
<keyword evidence="1" id="KW-1133">Transmembrane helix</keyword>
<keyword evidence="1" id="KW-0812">Transmembrane</keyword>
<organism evidence="2 3">
    <name type="scientific">Brachyspira hampsonii</name>
    <dbReference type="NCBI Taxonomy" id="1287055"/>
    <lineage>
        <taxon>Bacteria</taxon>
        <taxon>Pseudomonadati</taxon>
        <taxon>Spirochaetota</taxon>
        <taxon>Spirochaetia</taxon>
        <taxon>Brachyspirales</taxon>
        <taxon>Brachyspiraceae</taxon>
        <taxon>Brachyspira</taxon>
    </lineage>
</organism>
<comment type="caution">
    <text evidence="2">The sequence shown here is derived from an EMBL/GenBank/DDBJ whole genome shotgun (WGS) entry which is preliminary data.</text>
</comment>
<evidence type="ECO:0000313" key="3">
    <source>
        <dbReference type="Proteomes" id="UP000095247"/>
    </source>
</evidence>
<reference evidence="2 3" key="1">
    <citation type="submission" date="2016-08" db="EMBL/GenBank/DDBJ databases">
        <title>Characterization and recognition of Brachyspira hampsonii sp. nov., a novel intestinal spirochete that is pathogenic to pigs.</title>
        <authorList>
            <person name="Mirajkar N."/>
            <person name="La T."/>
            <person name="Phillips N."/>
            <person name="Hampson D."/>
            <person name="Gebhart C."/>
        </authorList>
    </citation>
    <scope>NUCLEOTIDE SEQUENCE [LARGE SCALE GENOMIC DNA]</scope>
    <source>
        <strain evidence="2 3">P280/1</strain>
    </source>
</reference>
<dbReference type="RefSeq" id="WP_069726992.1">
    <property type="nucleotide sequence ID" value="NZ_MDCO01000012.1"/>
</dbReference>
<sequence>MRKRKERKDREENIYIRAILVIVPTMAILIGLILFVINAPAILNKYDVVNNKSEMIAKYYQKYDFTNENNKHDLLNLVIHSLYPRRLHYGRFEWIPESLFFRVTIMFILSFSSALFGILAIRKIKKEGLKNKKEAIINFLPLVCIAITIFAFFMLKDNIITAKEYLSIAAGIILGLLLANYKSKN</sequence>
<evidence type="ECO:0000313" key="2">
    <source>
        <dbReference type="EMBL" id="OEJ13681.1"/>
    </source>
</evidence>
<gene>
    <name evidence="2" type="ORF">BFL38_02725</name>
</gene>
<feature type="transmembrane region" description="Helical" evidence="1">
    <location>
        <begin position="134"/>
        <end position="153"/>
    </location>
</feature>
<accession>A0A1E5NC64</accession>
<dbReference type="EMBL" id="MDCO01000012">
    <property type="protein sequence ID" value="OEJ13681.1"/>
    <property type="molecule type" value="Genomic_DNA"/>
</dbReference>
<feature type="transmembrane region" description="Helical" evidence="1">
    <location>
        <begin position="165"/>
        <end position="181"/>
    </location>
</feature>
<protein>
    <submittedName>
        <fullName evidence="2">Uncharacterized protein</fullName>
    </submittedName>
</protein>
<feature type="transmembrane region" description="Helical" evidence="1">
    <location>
        <begin position="14"/>
        <end position="37"/>
    </location>
</feature>
<keyword evidence="1" id="KW-0472">Membrane</keyword>
<proteinExistence type="predicted"/>